<dbReference type="InterPro" id="IPR050744">
    <property type="entry name" value="AI-2_Isomerase_LsrG"/>
</dbReference>
<dbReference type="Pfam" id="PF03992">
    <property type="entry name" value="ABM"/>
    <property type="match status" value="1"/>
</dbReference>
<protein>
    <recommendedName>
        <fullName evidence="1">ABM domain-containing protein</fullName>
    </recommendedName>
</protein>
<dbReference type="InterPro" id="IPR011008">
    <property type="entry name" value="Dimeric_a/b-barrel"/>
</dbReference>
<dbReference type="PROSITE" id="PS51725">
    <property type="entry name" value="ABM"/>
    <property type="match status" value="1"/>
</dbReference>
<accession>A0ABP8NU92</accession>
<name>A0ABP8NU92_9NOCA</name>
<dbReference type="SUPFAM" id="SSF54909">
    <property type="entry name" value="Dimeric alpha+beta barrel"/>
    <property type="match status" value="1"/>
</dbReference>
<dbReference type="RefSeq" id="WP_345342352.1">
    <property type="nucleotide sequence ID" value="NZ_BAABFB010000019.1"/>
</dbReference>
<dbReference type="EMBL" id="BAABFB010000019">
    <property type="protein sequence ID" value="GAA4473638.1"/>
    <property type="molecule type" value="Genomic_DNA"/>
</dbReference>
<organism evidence="2 3">
    <name type="scientific">Rhodococcus olei</name>
    <dbReference type="NCBI Taxonomy" id="2161675"/>
    <lineage>
        <taxon>Bacteria</taxon>
        <taxon>Bacillati</taxon>
        <taxon>Actinomycetota</taxon>
        <taxon>Actinomycetes</taxon>
        <taxon>Mycobacteriales</taxon>
        <taxon>Nocardiaceae</taxon>
        <taxon>Rhodococcus</taxon>
    </lineage>
</organism>
<evidence type="ECO:0000259" key="1">
    <source>
        <dbReference type="PROSITE" id="PS51725"/>
    </source>
</evidence>
<evidence type="ECO:0000313" key="2">
    <source>
        <dbReference type="EMBL" id="GAA4473638.1"/>
    </source>
</evidence>
<reference evidence="3" key="1">
    <citation type="journal article" date="2019" name="Int. J. Syst. Evol. Microbiol.">
        <title>The Global Catalogue of Microorganisms (GCM) 10K type strain sequencing project: providing services to taxonomists for standard genome sequencing and annotation.</title>
        <authorList>
            <consortium name="The Broad Institute Genomics Platform"/>
            <consortium name="The Broad Institute Genome Sequencing Center for Infectious Disease"/>
            <person name="Wu L."/>
            <person name="Ma J."/>
        </authorList>
    </citation>
    <scope>NUCLEOTIDE SEQUENCE [LARGE SCALE GENOMIC DNA]</scope>
    <source>
        <strain evidence="3">JCM 32206</strain>
    </source>
</reference>
<dbReference type="PANTHER" id="PTHR33336:SF3">
    <property type="entry name" value="ABM DOMAIN-CONTAINING PROTEIN"/>
    <property type="match status" value="1"/>
</dbReference>
<dbReference type="InterPro" id="IPR007138">
    <property type="entry name" value="ABM_dom"/>
</dbReference>
<proteinExistence type="predicted"/>
<dbReference type="Gene3D" id="3.30.70.100">
    <property type="match status" value="1"/>
</dbReference>
<evidence type="ECO:0000313" key="3">
    <source>
        <dbReference type="Proteomes" id="UP001501183"/>
    </source>
</evidence>
<gene>
    <name evidence="2" type="ORF">GCM10023094_07670</name>
</gene>
<sequence length="96" mass="10481">MIAVLAVMTVKEGNGAEFESLAADLVAKVRANEEGANLLYQLVRSKTDPNVYTFMELYRDGDAMKVHAGSDYFQAAFQAMLPLLAGEPKIELLDAL</sequence>
<keyword evidence="3" id="KW-1185">Reference proteome</keyword>
<dbReference type="Proteomes" id="UP001501183">
    <property type="component" value="Unassembled WGS sequence"/>
</dbReference>
<feature type="domain" description="ABM" evidence="1">
    <location>
        <begin position="2"/>
        <end position="92"/>
    </location>
</feature>
<comment type="caution">
    <text evidence="2">The sequence shown here is derived from an EMBL/GenBank/DDBJ whole genome shotgun (WGS) entry which is preliminary data.</text>
</comment>
<dbReference type="PANTHER" id="PTHR33336">
    <property type="entry name" value="QUINOL MONOOXYGENASE YGIN-RELATED"/>
    <property type="match status" value="1"/>
</dbReference>